<name>A2DQA2_TRIV3</name>
<dbReference type="InParanoid" id="A2DQA2"/>
<evidence type="ECO:0000313" key="1">
    <source>
        <dbReference type="EMBL" id="EAY17359.1"/>
    </source>
</evidence>
<dbReference type="InterPro" id="IPR011989">
    <property type="entry name" value="ARM-like"/>
</dbReference>
<dbReference type="KEGG" id="tva:4775367"/>
<dbReference type="RefSeq" id="XP_001330728.1">
    <property type="nucleotide sequence ID" value="XM_001330692.1"/>
</dbReference>
<dbReference type="SUPFAM" id="SSF48371">
    <property type="entry name" value="ARM repeat"/>
    <property type="match status" value="1"/>
</dbReference>
<keyword evidence="2" id="KW-1185">Reference proteome</keyword>
<dbReference type="Gene3D" id="1.25.10.10">
    <property type="entry name" value="Leucine-rich Repeat Variant"/>
    <property type="match status" value="1"/>
</dbReference>
<protein>
    <recommendedName>
        <fullName evidence="3">Importin N-terminal domain-containing protein</fullName>
    </recommendedName>
</protein>
<proteinExistence type="predicted"/>
<organism evidence="1 2">
    <name type="scientific">Trichomonas vaginalis (strain ATCC PRA-98 / G3)</name>
    <dbReference type="NCBI Taxonomy" id="412133"/>
    <lineage>
        <taxon>Eukaryota</taxon>
        <taxon>Metamonada</taxon>
        <taxon>Parabasalia</taxon>
        <taxon>Trichomonadida</taxon>
        <taxon>Trichomonadidae</taxon>
        <taxon>Trichomonas</taxon>
    </lineage>
</organism>
<accession>A2DQA2</accession>
<evidence type="ECO:0000313" key="2">
    <source>
        <dbReference type="Proteomes" id="UP000001542"/>
    </source>
</evidence>
<reference evidence="1" key="1">
    <citation type="submission" date="2006-10" db="EMBL/GenBank/DDBJ databases">
        <authorList>
            <person name="Amadeo P."/>
            <person name="Zhao Q."/>
            <person name="Wortman J."/>
            <person name="Fraser-Liggett C."/>
            <person name="Carlton J."/>
        </authorList>
    </citation>
    <scope>NUCLEOTIDE SEQUENCE</scope>
    <source>
        <strain evidence="1">G3</strain>
    </source>
</reference>
<dbReference type="Proteomes" id="UP000001542">
    <property type="component" value="Unassembled WGS sequence"/>
</dbReference>
<dbReference type="VEuPathDB" id="TrichDB:TVAGG3_1009330"/>
<sequence>MGDLLQYITIAHDQNHPSFNDAQNALVTMQNETPIETIQQILQILTSQNLEYKQLFLSIVILTNCIRNLITPLTENNPDPTINADDSLIREIFDVSFHFFLHENSTINALALNLAQIIISPLKNRILDFEIIPKLANFLVDDSLSHGISLALQCLITIYGPSEYYQNLVEFIPNVMTILQKYPNDYDIIAECYNYLYNFISNFTSIFNEEQFAQLVQNAIVLLEKTPLKKSCYRFLHAVFGYFPNIIIQNLNQIFTFIYDDVRPDQDDEILQQVHSFIDRVIIKSKDYEFDRDLMYQLLPKLFITVKTIKKEDVLEPFDSTYFATHTILKFIKDFDRQFGMEQLNDFIIQNSSSDDLISHEAAFRMLSILITFISLEELTSDYIDLCINGMKSDCIRVQYHALQTLKKIINQFPEKPNLYYSFFENYESIVSQSEDVCINSIRVAIEIVKCQGFNFYDELLQFVNNILMINVFHLSDPLYKLSKKVSELIHEPEFIDNFLLLFSQCLIENISEISEFMIDGIVRSTEVLISGSSENFEGVALNLMELCYQILSSHESYSFFDLLSALISRRFESIIENSVPFYDMLLRNFEITDNDELISHMHYVIPKVVVKEILNERYVEFLQLILNYYRSISGVSNKIGAIKCFKKLFEEENPELKLLFNDVLNSFKLLMSNIHIMMQKYGSSIPRLLLSMARLLLKVVEKWDQQCSERAACFLMHMSCVISSTMKVPSEFTKTFCKVFTVISQKYPQIYEMFVKKGPYIVHFIEQLYEDGDESDY</sequence>
<gene>
    <name evidence="1" type="ORF">TVAG_319540</name>
</gene>
<dbReference type="EMBL" id="DS113231">
    <property type="protein sequence ID" value="EAY17359.1"/>
    <property type="molecule type" value="Genomic_DNA"/>
</dbReference>
<dbReference type="VEuPathDB" id="TrichDB:TVAG_319540"/>
<dbReference type="AlphaFoldDB" id="A2DQA2"/>
<evidence type="ECO:0008006" key="3">
    <source>
        <dbReference type="Google" id="ProtNLM"/>
    </source>
</evidence>
<dbReference type="InterPro" id="IPR016024">
    <property type="entry name" value="ARM-type_fold"/>
</dbReference>
<reference evidence="1" key="2">
    <citation type="journal article" date="2007" name="Science">
        <title>Draft genome sequence of the sexually transmitted pathogen Trichomonas vaginalis.</title>
        <authorList>
            <person name="Carlton J.M."/>
            <person name="Hirt R.P."/>
            <person name="Silva J.C."/>
            <person name="Delcher A.L."/>
            <person name="Schatz M."/>
            <person name="Zhao Q."/>
            <person name="Wortman J.R."/>
            <person name="Bidwell S.L."/>
            <person name="Alsmark U.C.M."/>
            <person name="Besteiro S."/>
            <person name="Sicheritz-Ponten T."/>
            <person name="Noel C.J."/>
            <person name="Dacks J.B."/>
            <person name="Foster P.G."/>
            <person name="Simillion C."/>
            <person name="Van de Peer Y."/>
            <person name="Miranda-Saavedra D."/>
            <person name="Barton G.J."/>
            <person name="Westrop G.D."/>
            <person name="Mueller S."/>
            <person name="Dessi D."/>
            <person name="Fiori P.L."/>
            <person name="Ren Q."/>
            <person name="Paulsen I."/>
            <person name="Zhang H."/>
            <person name="Bastida-Corcuera F.D."/>
            <person name="Simoes-Barbosa A."/>
            <person name="Brown M.T."/>
            <person name="Hayes R.D."/>
            <person name="Mukherjee M."/>
            <person name="Okumura C.Y."/>
            <person name="Schneider R."/>
            <person name="Smith A.J."/>
            <person name="Vanacova S."/>
            <person name="Villalvazo M."/>
            <person name="Haas B.J."/>
            <person name="Pertea M."/>
            <person name="Feldblyum T.V."/>
            <person name="Utterback T.R."/>
            <person name="Shu C.L."/>
            <person name="Osoegawa K."/>
            <person name="de Jong P.J."/>
            <person name="Hrdy I."/>
            <person name="Horvathova L."/>
            <person name="Zubacova Z."/>
            <person name="Dolezal P."/>
            <person name="Malik S.B."/>
            <person name="Logsdon J.M. Jr."/>
            <person name="Henze K."/>
            <person name="Gupta A."/>
            <person name="Wang C.C."/>
            <person name="Dunne R.L."/>
            <person name="Upcroft J.A."/>
            <person name="Upcroft P."/>
            <person name="White O."/>
            <person name="Salzberg S.L."/>
            <person name="Tang P."/>
            <person name="Chiu C.-H."/>
            <person name="Lee Y.-S."/>
            <person name="Embley T.M."/>
            <person name="Coombs G.H."/>
            <person name="Mottram J.C."/>
            <person name="Tachezy J."/>
            <person name="Fraser-Liggett C.M."/>
            <person name="Johnson P.J."/>
        </authorList>
    </citation>
    <scope>NUCLEOTIDE SEQUENCE [LARGE SCALE GENOMIC DNA]</scope>
    <source>
        <strain evidence="1">G3</strain>
    </source>
</reference>